<feature type="domain" description="HTH gntR-type" evidence="4">
    <location>
        <begin position="1"/>
        <end position="69"/>
    </location>
</feature>
<dbReference type="RefSeq" id="WP_183304476.1">
    <property type="nucleotide sequence ID" value="NZ_JACIFD010000006.1"/>
</dbReference>
<dbReference type="PANTHER" id="PTHR43537">
    <property type="entry name" value="TRANSCRIPTIONAL REGULATOR, GNTR FAMILY"/>
    <property type="match status" value="1"/>
</dbReference>
<evidence type="ECO:0000259" key="4">
    <source>
        <dbReference type="PROSITE" id="PS50949"/>
    </source>
</evidence>
<proteinExistence type="predicted"/>
<dbReference type="AlphaFoldDB" id="A0A840DHY1"/>
<keyword evidence="1" id="KW-0805">Transcription regulation</keyword>
<dbReference type="PROSITE" id="PS50949">
    <property type="entry name" value="HTH_GNTR"/>
    <property type="match status" value="1"/>
</dbReference>
<dbReference type="SMART" id="SM00345">
    <property type="entry name" value="HTH_GNTR"/>
    <property type="match status" value="1"/>
</dbReference>
<keyword evidence="3" id="KW-0804">Transcription</keyword>
<keyword evidence="6" id="KW-1185">Reference proteome</keyword>
<dbReference type="SUPFAM" id="SSF46785">
    <property type="entry name" value="Winged helix' DNA-binding domain"/>
    <property type="match status" value="1"/>
</dbReference>
<name>A0A840DHY1_9MICO</name>
<reference evidence="5" key="1">
    <citation type="submission" date="2020-08" db="EMBL/GenBank/DDBJ databases">
        <title>Sequencing the genomes of 1000 actinobacteria strains.</title>
        <authorList>
            <person name="Klenk H.-P."/>
        </authorList>
    </citation>
    <scope>NUCLEOTIDE SEQUENCE [LARGE SCALE GENOMIC DNA]</scope>
    <source>
        <strain evidence="5">DSM 27064</strain>
    </source>
</reference>
<comment type="caution">
    <text evidence="5">The sequence shown here is derived from an EMBL/GenBank/DDBJ whole genome shotgun (WGS) entry which is preliminary data.</text>
</comment>
<protein>
    <submittedName>
        <fullName evidence="5">DNA-binding FadR family transcriptional regulator</fullName>
    </submittedName>
</protein>
<dbReference type="InterPro" id="IPR000524">
    <property type="entry name" value="Tscrpt_reg_HTH_GntR"/>
</dbReference>
<evidence type="ECO:0000313" key="6">
    <source>
        <dbReference type="Proteomes" id="UP000571183"/>
    </source>
</evidence>
<evidence type="ECO:0000256" key="1">
    <source>
        <dbReference type="ARBA" id="ARBA00023015"/>
    </source>
</evidence>
<organism evidence="5 6">
    <name type="scientific">Canibacter oris</name>
    <dbReference type="NCBI Taxonomy" id="1365628"/>
    <lineage>
        <taxon>Bacteria</taxon>
        <taxon>Bacillati</taxon>
        <taxon>Actinomycetota</taxon>
        <taxon>Actinomycetes</taxon>
        <taxon>Micrococcales</taxon>
        <taxon>Microbacteriaceae</taxon>
        <taxon>Canibacter</taxon>
    </lineage>
</organism>
<dbReference type="CDD" id="cd07377">
    <property type="entry name" value="WHTH_GntR"/>
    <property type="match status" value="1"/>
</dbReference>
<dbReference type="EMBL" id="JACIFD010000006">
    <property type="protein sequence ID" value="MBB4071385.1"/>
    <property type="molecule type" value="Genomic_DNA"/>
</dbReference>
<dbReference type="Gene3D" id="1.10.10.10">
    <property type="entry name" value="Winged helix-like DNA-binding domain superfamily/Winged helix DNA-binding domain"/>
    <property type="match status" value="1"/>
</dbReference>
<accession>A0A840DHY1</accession>
<evidence type="ECO:0000313" key="5">
    <source>
        <dbReference type="EMBL" id="MBB4071385.1"/>
    </source>
</evidence>
<dbReference type="GO" id="GO:0003700">
    <property type="term" value="F:DNA-binding transcription factor activity"/>
    <property type="evidence" value="ECO:0007669"/>
    <property type="project" value="InterPro"/>
</dbReference>
<dbReference type="GO" id="GO:0003677">
    <property type="term" value="F:DNA binding"/>
    <property type="evidence" value="ECO:0007669"/>
    <property type="project" value="UniProtKB-KW"/>
</dbReference>
<gene>
    <name evidence="5" type="ORF">F5897_000689</name>
</gene>
<dbReference type="InterPro" id="IPR036390">
    <property type="entry name" value="WH_DNA-bd_sf"/>
</dbReference>
<dbReference type="PRINTS" id="PR00035">
    <property type="entry name" value="HTHGNTR"/>
</dbReference>
<sequence length="99" mass="10928">MAVTDEAISKIKAMIHAGELSPGDRLPPEQELAERFGISRSALREAIKALATMRVLDVKRGDGTYVTSLHPSLLLESFAFVLDFSAGERILEVFEARRL</sequence>
<evidence type="ECO:0000256" key="3">
    <source>
        <dbReference type="ARBA" id="ARBA00023163"/>
    </source>
</evidence>
<dbReference type="InterPro" id="IPR036388">
    <property type="entry name" value="WH-like_DNA-bd_sf"/>
</dbReference>
<feature type="non-terminal residue" evidence="5">
    <location>
        <position position="99"/>
    </location>
</feature>
<dbReference type="Pfam" id="PF00392">
    <property type="entry name" value="GntR"/>
    <property type="match status" value="1"/>
</dbReference>
<keyword evidence="2 5" id="KW-0238">DNA-binding</keyword>
<dbReference type="PANTHER" id="PTHR43537:SF5">
    <property type="entry name" value="UXU OPERON TRANSCRIPTIONAL REGULATOR"/>
    <property type="match status" value="1"/>
</dbReference>
<dbReference type="Proteomes" id="UP000571183">
    <property type="component" value="Unassembled WGS sequence"/>
</dbReference>
<evidence type="ECO:0000256" key="2">
    <source>
        <dbReference type="ARBA" id="ARBA00023125"/>
    </source>
</evidence>